<evidence type="ECO:0000256" key="7">
    <source>
        <dbReference type="ARBA" id="ARBA00022801"/>
    </source>
</evidence>
<evidence type="ECO:0000256" key="6">
    <source>
        <dbReference type="ARBA" id="ARBA00022763"/>
    </source>
</evidence>
<evidence type="ECO:0000256" key="15">
    <source>
        <dbReference type="ARBA" id="ARBA00041979"/>
    </source>
</evidence>
<dbReference type="PROSITE" id="PS00893">
    <property type="entry name" value="NUDIX_BOX"/>
    <property type="match status" value="1"/>
</dbReference>
<organism evidence="18 19">
    <name type="scientific">Alteromonas aquimaris</name>
    <dbReference type="NCBI Taxonomy" id="2998417"/>
    <lineage>
        <taxon>Bacteria</taxon>
        <taxon>Pseudomonadati</taxon>
        <taxon>Pseudomonadota</taxon>
        <taxon>Gammaproteobacteria</taxon>
        <taxon>Alteromonadales</taxon>
        <taxon>Alteromonadaceae</taxon>
        <taxon>Alteromonas/Salinimonas group</taxon>
        <taxon>Alteromonas</taxon>
    </lineage>
</organism>
<dbReference type="PRINTS" id="PR00502">
    <property type="entry name" value="NUDIXFAMILY"/>
</dbReference>
<proteinExistence type="inferred from homology"/>
<evidence type="ECO:0000256" key="12">
    <source>
        <dbReference type="ARBA" id="ARBA00038905"/>
    </source>
</evidence>
<keyword evidence="19" id="KW-1185">Reference proteome</keyword>
<keyword evidence="9" id="KW-0234">DNA repair</keyword>
<dbReference type="PANTHER" id="PTHR47707:SF1">
    <property type="entry name" value="NUDIX HYDROLASE FAMILY PROTEIN"/>
    <property type="match status" value="1"/>
</dbReference>
<dbReference type="InterPro" id="IPR020084">
    <property type="entry name" value="NUDIX_hydrolase_CS"/>
</dbReference>
<comment type="caution">
    <text evidence="18">The sequence shown here is derived from an EMBL/GenBank/DDBJ whole genome shotgun (WGS) entry which is preliminary data.</text>
</comment>
<keyword evidence="3" id="KW-0515">Mutator protein</keyword>
<dbReference type="PROSITE" id="PS51462">
    <property type="entry name" value="NUDIX"/>
    <property type="match status" value="1"/>
</dbReference>
<evidence type="ECO:0000313" key="18">
    <source>
        <dbReference type="EMBL" id="MCW8107075.1"/>
    </source>
</evidence>
<keyword evidence="6" id="KW-0227">DNA damage</keyword>
<gene>
    <name evidence="18" type="primary">mutT</name>
    <name evidence="18" type="ORF">OPS25_00975</name>
</gene>
<dbReference type="InterPro" id="IPR047127">
    <property type="entry name" value="MutT-like"/>
</dbReference>
<keyword evidence="7" id="KW-0378">Hydrolase</keyword>
<comment type="cofactor">
    <cofactor evidence="1">
        <name>Mg(2+)</name>
        <dbReference type="ChEBI" id="CHEBI:18420"/>
    </cofactor>
</comment>
<dbReference type="Pfam" id="PF14815">
    <property type="entry name" value="NUDIX_4"/>
    <property type="match status" value="1"/>
</dbReference>
<reference evidence="18" key="1">
    <citation type="submission" date="2022-11" db="EMBL/GenBank/DDBJ databases">
        <title>Alteromonas sp. nov., isolated from sea water of the Qingdao.</title>
        <authorList>
            <person name="Wang Q."/>
        </authorList>
    </citation>
    <scope>NUCLEOTIDE SEQUENCE</scope>
    <source>
        <strain evidence="18">ASW11-7</strain>
    </source>
</reference>
<evidence type="ECO:0000256" key="1">
    <source>
        <dbReference type="ARBA" id="ARBA00001946"/>
    </source>
</evidence>
<dbReference type="EC" id="3.6.1.55" evidence="12"/>
<evidence type="ECO:0000256" key="2">
    <source>
        <dbReference type="ARBA" id="ARBA00005582"/>
    </source>
</evidence>
<protein>
    <recommendedName>
        <fullName evidence="13">8-oxo-dGTP diphosphatase</fullName>
        <ecNumber evidence="12">3.6.1.55</ecNumber>
    </recommendedName>
    <alternativeName>
        <fullName evidence="16">7,8-dihydro-8-oxoguanine-triphosphatase</fullName>
    </alternativeName>
    <alternativeName>
        <fullName evidence="15">Mutator protein MutT</fullName>
    </alternativeName>
    <alternativeName>
        <fullName evidence="14">dGTP pyrophosphohydrolase</fullName>
    </alternativeName>
</protein>
<dbReference type="PANTHER" id="PTHR47707">
    <property type="entry name" value="8-OXO-DGTP DIPHOSPHATASE"/>
    <property type="match status" value="1"/>
</dbReference>
<dbReference type="InterPro" id="IPR015797">
    <property type="entry name" value="NUDIX_hydrolase-like_dom_sf"/>
</dbReference>
<dbReference type="Gene3D" id="3.90.79.10">
    <property type="entry name" value="Nucleoside Triphosphate Pyrophosphohydrolase"/>
    <property type="match status" value="1"/>
</dbReference>
<keyword evidence="5" id="KW-0479">Metal-binding</keyword>
<comment type="catalytic activity">
    <reaction evidence="11">
        <text>8-oxo-GTP + H2O = 8-oxo-GMP + diphosphate + H(+)</text>
        <dbReference type="Rhea" id="RHEA:67616"/>
        <dbReference type="ChEBI" id="CHEBI:15377"/>
        <dbReference type="ChEBI" id="CHEBI:15378"/>
        <dbReference type="ChEBI" id="CHEBI:33019"/>
        <dbReference type="ChEBI" id="CHEBI:143553"/>
        <dbReference type="ChEBI" id="CHEBI:145694"/>
    </reaction>
</comment>
<accession>A0ABT3P2S2</accession>
<evidence type="ECO:0000313" key="19">
    <source>
        <dbReference type="Proteomes" id="UP001142810"/>
    </source>
</evidence>
<comment type="similarity">
    <text evidence="2">Belongs to the Nudix hydrolase family.</text>
</comment>
<comment type="catalytic activity">
    <reaction evidence="10">
        <text>8-oxo-dGTP + H2O = 8-oxo-dGMP + diphosphate + H(+)</text>
        <dbReference type="Rhea" id="RHEA:31575"/>
        <dbReference type="ChEBI" id="CHEBI:15377"/>
        <dbReference type="ChEBI" id="CHEBI:15378"/>
        <dbReference type="ChEBI" id="CHEBI:33019"/>
        <dbReference type="ChEBI" id="CHEBI:63224"/>
        <dbReference type="ChEBI" id="CHEBI:77896"/>
        <dbReference type="EC" id="3.6.1.55"/>
    </reaction>
</comment>
<dbReference type="InterPro" id="IPR029119">
    <property type="entry name" value="MutY_C"/>
</dbReference>
<keyword evidence="8" id="KW-0460">Magnesium</keyword>
<evidence type="ECO:0000256" key="3">
    <source>
        <dbReference type="ARBA" id="ARBA00022457"/>
    </source>
</evidence>
<evidence type="ECO:0000256" key="8">
    <source>
        <dbReference type="ARBA" id="ARBA00022842"/>
    </source>
</evidence>
<evidence type="ECO:0000256" key="14">
    <source>
        <dbReference type="ARBA" id="ARBA00041592"/>
    </source>
</evidence>
<evidence type="ECO:0000256" key="11">
    <source>
        <dbReference type="ARBA" id="ARBA00036904"/>
    </source>
</evidence>
<dbReference type="NCBIfam" id="TIGR00586">
    <property type="entry name" value="mutt"/>
    <property type="match status" value="1"/>
</dbReference>
<dbReference type="SUPFAM" id="SSF55811">
    <property type="entry name" value="Nudix"/>
    <property type="match status" value="1"/>
</dbReference>
<sequence>MNTVQVAVGVIRRADDVFICLRSEHQHQGGKWEFPGGKIDHGESVVEALKRELQEEIGISVIRCRPLIEITHDYGDKRVALLVREVLDFNGEPHGVEGQQHKWCPIDSLNPADFPTANVAILDALTTSK</sequence>
<keyword evidence="4" id="KW-0235">DNA replication</keyword>
<evidence type="ECO:0000256" key="16">
    <source>
        <dbReference type="ARBA" id="ARBA00042798"/>
    </source>
</evidence>
<dbReference type="InterPro" id="IPR003561">
    <property type="entry name" value="Mutator_MutT"/>
</dbReference>
<evidence type="ECO:0000256" key="13">
    <source>
        <dbReference type="ARBA" id="ARBA00040794"/>
    </source>
</evidence>
<dbReference type="EMBL" id="JAPFRD010000002">
    <property type="protein sequence ID" value="MCW8107075.1"/>
    <property type="molecule type" value="Genomic_DNA"/>
</dbReference>
<dbReference type="CDD" id="cd03425">
    <property type="entry name" value="NUDIX_MutT_NudA_like"/>
    <property type="match status" value="1"/>
</dbReference>
<feature type="domain" description="Nudix hydrolase" evidence="17">
    <location>
        <begin position="1"/>
        <end position="127"/>
    </location>
</feature>
<evidence type="ECO:0000256" key="5">
    <source>
        <dbReference type="ARBA" id="ARBA00022723"/>
    </source>
</evidence>
<evidence type="ECO:0000256" key="4">
    <source>
        <dbReference type="ARBA" id="ARBA00022705"/>
    </source>
</evidence>
<dbReference type="Proteomes" id="UP001142810">
    <property type="component" value="Unassembled WGS sequence"/>
</dbReference>
<evidence type="ECO:0000256" key="10">
    <source>
        <dbReference type="ARBA" id="ARBA00035861"/>
    </source>
</evidence>
<evidence type="ECO:0000259" key="17">
    <source>
        <dbReference type="PROSITE" id="PS51462"/>
    </source>
</evidence>
<evidence type="ECO:0000256" key="9">
    <source>
        <dbReference type="ARBA" id="ARBA00023204"/>
    </source>
</evidence>
<dbReference type="InterPro" id="IPR020476">
    <property type="entry name" value="Nudix_hydrolase"/>
</dbReference>
<name>A0ABT3P2S2_9ALTE</name>
<dbReference type="RefSeq" id="WP_265615776.1">
    <property type="nucleotide sequence ID" value="NZ_JAPFRD010000002.1"/>
</dbReference>
<dbReference type="InterPro" id="IPR000086">
    <property type="entry name" value="NUDIX_hydrolase_dom"/>
</dbReference>